<accession>A0A0F9UB02</accession>
<evidence type="ECO:0000313" key="2">
    <source>
        <dbReference type="EMBL" id="KKN58456.1"/>
    </source>
</evidence>
<comment type="caution">
    <text evidence="2">The sequence shown here is derived from an EMBL/GenBank/DDBJ whole genome shotgun (WGS) entry which is preliminary data.</text>
</comment>
<evidence type="ECO:0000256" key="1">
    <source>
        <dbReference type="SAM" id="MobiDB-lite"/>
    </source>
</evidence>
<proteinExistence type="predicted"/>
<feature type="compositionally biased region" description="Pro residues" evidence="1">
    <location>
        <begin position="14"/>
        <end position="28"/>
    </location>
</feature>
<name>A0A0F9UB02_9ZZZZ</name>
<sequence>MCIGGLFGSSKPSTPAPPPLPPPLPPITEPSDEDVVGTRQRARRRAATAGGRESTILTGPQGLGPVASTTQNTILGTA</sequence>
<protein>
    <submittedName>
        <fullName evidence="2">Uncharacterized protein</fullName>
    </submittedName>
</protein>
<gene>
    <name evidence="2" type="ORF">LCGC14_0551880</name>
</gene>
<feature type="region of interest" description="Disordered" evidence="1">
    <location>
        <begin position="1"/>
        <end position="78"/>
    </location>
</feature>
<dbReference type="AlphaFoldDB" id="A0A0F9UB02"/>
<organism evidence="2">
    <name type="scientific">marine sediment metagenome</name>
    <dbReference type="NCBI Taxonomy" id="412755"/>
    <lineage>
        <taxon>unclassified sequences</taxon>
        <taxon>metagenomes</taxon>
        <taxon>ecological metagenomes</taxon>
    </lineage>
</organism>
<dbReference type="EMBL" id="LAZR01000762">
    <property type="protein sequence ID" value="KKN58456.1"/>
    <property type="molecule type" value="Genomic_DNA"/>
</dbReference>
<feature type="compositionally biased region" description="Polar residues" evidence="1">
    <location>
        <begin position="67"/>
        <end position="78"/>
    </location>
</feature>
<reference evidence="2" key="1">
    <citation type="journal article" date="2015" name="Nature">
        <title>Complex archaea that bridge the gap between prokaryotes and eukaryotes.</title>
        <authorList>
            <person name="Spang A."/>
            <person name="Saw J.H."/>
            <person name="Jorgensen S.L."/>
            <person name="Zaremba-Niedzwiedzka K."/>
            <person name="Martijn J."/>
            <person name="Lind A.E."/>
            <person name="van Eijk R."/>
            <person name="Schleper C."/>
            <person name="Guy L."/>
            <person name="Ettema T.J."/>
        </authorList>
    </citation>
    <scope>NUCLEOTIDE SEQUENCE</scope>
</reference>